<feature type="compositionally biased region" description="Low complexity" evidence="1">
    <location>
        <begin position="29"/>
        <end position="62"/>
    </location>
</feature>
<accession>A0ABV6EM54</accession>
<dbReference type="PANTHER" id="PTHR36505:SF1">
    <property type="entry name" value="BLR1072 PROTEIN"/>
    <property type="match status" value="1"/>
</dbReference>
<dbReference type="SUPFAM" id="SSF50346">
    <property type="entry name" value="PRC-barrel domain"/>
    <property type="match status" value="1"/>
</dbReference>
<dbReference type="InterPro" id="IPR011033">
    <property type="entry name" value="PRC_barrel-like_sf"/>
</dbReference>
<dbReference type="InterPro" id="IPR027275">
    <property type="entry name" value="PRC-brl_dom"/>
</dbReference>
<evidence type="ECO:0000256" key="1">
    <source>
        <dbReference type="SAM" id="MobiDB-lite"/>
    </source>
</evidence>
<name>A0ABV6EM54_9BRAD</name>
<organism evidence="4 5">
    <name type="scientific">Rhodopseudomonas telluris</name>
    <dbReference type="NCBI Taxonomy" id="644215"/>
    <lineage>
        <taxon>Bacteria</taxon>
        <taxon>Pseudomonadati</taxon>
        <taxon>Pseudomonadota</taxon>
        <taxon>Alphaproteobacteria</taxon>
        <taxon>Hyphomicrobiales</taxon>
        <taxon>Nitrobacteraceae</taxon>
        <taxon>Rhodopseudomonas</taxon>
    </lineage>
</organism>
<dbReference type="PANTHER" id="PTHR36505">
    <property type="entry name" value="BLR1072 PROTEIN"/>
    <property type="match status" value="1"/>
</dbReference>
<dbReference type="Gene3D" id="2.30.30.240">
    <property type="entry name" value="PRC-barrel domain"/>
    <property type="match status" value="1"/>
</dbReference>
<feature type="chain" id="PRO_5047459511" evidence="2">
    <location>
        <begin position="21"/>
        <end position="181"/>
    </location>
</feature>
<proteinExistence type="predicted"/>
<evidence type="ECO:0000256" key="2">
    <source>
        <dbReference type="SAM" id="SignalP"/>
    </source>
</evidence>
<keyword evidence="2" id="KW-0732">Signal</keyword>
<reference evidence="4 5" key="1">
    <citation type="submission" date="2024-09" db="EMBL/GenBank/DDBJ databases">
        <authorList>
            <person name="Sun Q."/>
            <person name="Mori K."/>
        </authorList>
    </citation>
    <scope>NUCLEOTIDE SEQUENCE [LARGE SCALE GENOMIC DNA]</scope>
    <source>
        <strain evidence="4 5">KCTC 23279</strain>
    </source>
</reference>
<evidence type="ECO:0000259" key="3">
    <source>
        <dbReference type="Pfam" id="PF05239"/>
    </source>
</evidence>
<evidence type="ECO:0000313" key="4">
    <source>
        <dbReference type="EMBL" id="MFC0239289.1"/>
    </source>
</evidence>
<feature type="region of interest" description="Disordered" evidence="1">
    <location>
        <begin position="24"/>
        <end position="74"/>
    </location>
</feature>
<feature type="domain" description="PRC-barrel" evidence="3">
    <location>
        <begin position="78"/>
        <end position="142"/>
    </location>
</feature>
<protein>
    <submittedName>
        <fullName evidence="4">PRC-barrel domain-containing protein</fullName>
    </submittedName>
</protein>
<dbReference type="Proteomes" id="UP001589775">
    <property type="component" value="Unassembled WGS sequence"/>
</dbReference>
<dbReference type="EMBL" id="JBHLWM010000001">
    <property type="protein sequence ID" value="MFC0239289.1"/>
    <property type="molecule type" value="Genomic_DNA"/>
</dbReference>
<keyword evidence="5" id="KW-1185">Reference proteome</keyword>
<comment type="caution">
    <text evidence="4">The sequence shown here is derived from an EMBL/GenBank/DDBJ whole genome shotgun (WGS) entry which is preliminary data.</text>
</comment>
<dbReference type="Pfam" id="PF05239">
    <property type="entry name" value="PRC"/>
    <property type="match status" value="1"/>
</dbReference>
<evidence type="ECO:0000313" key="5">
    <source>
        <dbReference type="Proteomes" id="UP001589775"/>
    </source>
</evidence>
<dbReference type="RefSeq" id="WP_378383953.1">
    <property type="nucleotide sequence ID" value="NZ_JBHLWM010000001.1"/>
</dbReference>
<gene>
    <name evidence="4" type="ORF">ACFFJ6_02370</name>
</gene>
<feature type="signal peptide" evidence="2">
    <location>
        <begin position="1"/>
        <end position="20"/>
    </location>
</feature>
<sequence>MHIRFSTAFALVAITSVVSAGLRADPADPAKSPEPAKQAEPAKPAEAAKPAEPPKSSATAKSDPPTVTVISPEDARGVLGREVRSAADEDMGRIVDIVVDKEGKTRAAIIDFGGFLGVGSRKIAVDWTALKFSTIAKKEDKVSLALTRDQVRAAPEYKDEQSVVVLGASGKLSPLEFGPEK</sequence>